<reference evidence="8" key="1">
    <citation type="submission" date="2009-02" db="EMBL/GenBank/DDBJ databases">
        <title>The Genome Sequence of Ajellomyces capsulatus strain G186AR.</title>
        <authorList>
            <consortium name="The Broad Institute Genome Sequencing Platform"/>
            <person name="Champion M."/>
            <person name="Cuomo C."/>
            <person name="Ma L.-J."/>
            <person name="Henn M.R."/>
            <person name="Sil A."/>
            <person name="Goldman B."/>
            <person name="Young S.K."/>
            <person name="Kodira C.D."/>
            <person name="Zeng Q."/>
            <person name="Koehrsen M."/>
            <person name="Alvarado L."/>
            <person name="Berlin A."/>
            <person name="Borenstein D."/>
            <person name="Chen Z."/>
            <person name="Engels R."/>
            <person name="Freedman E."/>
            <person name="Gellesch M."/>
            <person name="Goldberg J."/>
            <person name="Griggs A."/>
            <person name="Gujja S."/>
            <person name="Heiman D."/>
            <person name="Hepburn T."/>
            <person name="Howarth C."/>
            <person name="Jen D."/>
            <person name="Larson L."/>
            <person name="Lewis B."/>
            <person name="Mehta T."/>
            <person name="Park D."/>
            <person name="Pearson M."/>
            <person name="Roberts A."/>
            <person name="Saif S."/>
            <person name="Shea T."/>
            <person name="Shenoy N."/>
            <person name="Sisk P."/>
            <person name="Stolte C."/>
            <person name="Sykes S."/>
            <person name="Walk T."/>
            <person name="White J."/>
            <person name="Yandava C."/>
            <person name="Klein B."/>
            <person name="McEwen J.G."/>
            <person name="Puccia R."/>
            <person name="Goldman G.H."/>
            <person name="Felipe M.S."/>
            <person name="Nino-Vega G."/>
            <person name="San-Blas G."/>
            <person name="Taylor J."/>
            <person name="Mendoza L."/>
            <person name="Galagan J."/>
            <person name="Nusbaum C."/>
            <person name="Birren B."/>
        </authorList>
    </citation>
    <scope>NUCLEOTIDE SEQUENCE</scope>
    <source>
        <strain evidence="8">G186AR</strain>
    </source>
</reference>
<keyword evidence="9" id="KW-1185">Reference proteome</keyword>
<gene>
    <name evidence="8" type="ORF">HCBG_01454</name>
</gene>
<name>C0NEY8_AJECG</name>
<evidence type="ECO:0000256" key="6">
    <source>
        <dbReference type="RuleBase" id="RU003345"/>
    </source>
</evidence>
<dbReference type="EMBL" id="GG663364">
    <property type="protein sequence ID" value="EEH09809.1"/>
    <property type="molecule type" value="Genomic_DNA"/>
</dbReference>
<dbReference type="InterPro" id="IPR016161">
    <property type="entry name" value="Ald_DH/histidinol_DH"/>
</dbReference>
<dbReference type="InterPro" id="IPR044086">
    <property type="entry name" value="LUC3-like"/>
</dbReference>
<dbReference type="InterPro" id="IPR029510">
    <property type="entry name" value="Ald_DH_CS_GLU"/>
</dbReference>
<dbReference type="GO" id="GO:0004029">
    <property type="term" value="F:aldehyde dehydrogenase (NAD+) activity"/>
    <property type="evidence" value="ECO:0007669"/>
    <property type="project" value="UniProtKB-EC"/>
</dbReference>
<dbReference type="InterPro" id="IPR016163">
    <property type="entry name" value="Ald_DH_C"/>
</dbReference>
<keyword evidence="2 6" id="KW-0560">Oxidoreductase</keyword>
<evidence type="ECO:0000256" key="2">
    <source>
        <dbReference type="ARBA" id="ARBA00023002"/>
    </source>
</evidence>
<dbReference type="RefSeq" id="XP_045290290.1">
    <property type="nucleotide sequence ID" value="XM_045428504.1"/>
</dbReference>
<evidence type="ECO:0000256" key="5">
    <source>
        <dbReference type="PROSITE-ProRule" id="PRU10007"/>
    </source>
</evidence>
<dbReference type="PANTHER" id="PTHR11699">
    <property type="entry name" value="ALDEHYDE DEHYDROGENASE-RELATED"/>
    <property type="match status" value="1"/>
</dbReference>
<dbReference type="PROSITE" id="PS00070">
    <property type="entry name" value="ALDEHYDE_DEHYDR_CYS"/>
    <property type="match status" value="1"/>
</dbReference>
<dbReference type="Gene3D" id="3.40.309.10">
    <property type="entry name" value="Aldehyde Dehydrogenase, Chain A, domain 2"/>
    <property type="match status" value="1"/>
</dbReference>
<comment type="catalytic activity">
    <reaction evidence="4">
        <text>an aldehyde + NAD(+) + H2O = a carboxylate + NADH + 2 H(+)</text>
        <dbReference type="Rhea" id="RHEA:16185"/>
        <dbReference type="ChEBI" id="CHEBI:15377"/>
        <dbReference type="ChEBI" id="CHEBI:15378"/>
        <dbReference type="ChEBI" id="CHEBI:17478"/>
        <dbReference type="ChEBI" id="CHEBI:29067"/>
        <dbReference type="ChEBI" id="CHEBI:57540"/>
        <dbReference type="ChEBI" id="CHEBI:57945"/>
        <dbReference type="EC" id="1.2.1.3"/>
    </reaction>
</comment>
<dbReference type="InParanoid" id="C0NEY8"/>
<dbReference type="InterPro" id="IPR016160">
    <property type="entry name" value="Ald_DH_CS_CYS"/>
</dbReference>
<dbReference type="VEuPathDB" id="FungiDB:I7I50_01247"/>
<feature type="domain" description="Aldehyde dehydrogenase" evidence="7">
    <location>
        <begin position="45"/>
        <end position="429"/>
    </location>
</feature>
<sequence length="438" mass="46782">MASIQQPGNQILMFQSLLAPMLTALSRRESLHSRAGPKPHTRRGKKALLAFADAVGEYSEDLTKLLVKEQGKPAQFAAADIQSGIASVKATANFELKDEVLENNEDRELIPRYTPLGVVVGIVPWNFPVMLCLIKIAPALLTGNTIIVKPSPYTPYCALKLAEIGQKFFPPGVLQTLSGDDNLGPWLTAHPGPAKISFTGSGATGGKVMESASKPLKRVTLELGGNDPAIICPDINIEAVAAKVALAAFFNSGQVCIAAKRIYVHESIYEKFREAMSVATAKLVVGEGNEAGVMVGPIQNSMHGPLLQAETPKFGSQGTSSSPTIIDVPPVESRIVAEEPFGPIVPLIPWKDEAAVIEAANNTKMVLGSSVWSNDLDQARRIGKQLEASNVWINAHQEVSPIVPFGGHKESGIGFEGGLDGLKSYCNAQAFYIKKAKL</sequence>
<dbReference type="PROSITE" id="PS00687">
    <property type="entry name" value="ALDEHYDE_DEHYDR_GLU"/>
    <property type="match status" value="1"/>
</dbReference>
<accession>C0NEY8</accession>
<comment type="similarity">
    <text evidence="1 6">Belongs to the aldehyde dehydrogenase family.</text>
</comment>
<organism evidence="8 9">
    <name type="scientific">Ajellomyces capsulatus (strain G186AR / H82 / ATCC MYA-2454 / RMSCC 2432)</name>
    <name type="common">Darling's disease fungus</name>
    <name type="synonym">Histoplasma capsulatum</name>
    <dbReference type="NCBI Taxonomy" id="447093"/>
    <lineage>
        <taxon>Eukaryota</taxon>
        <taxon>Fungi</taxon>
        <taxon>Dikarya</taxon>
        <taxon>Ascomycota</taxon>
        <taxon>Pezizomycotina</taxon>
        <taxon>Eurotiomycetes</taxon>
        <taxon>Eurotiomycetidae</taxon>
        <taxon>Onygenales</taxon>
        <taxon>Ajellomycetaceae</taxon>
        <taxon>Histoplasma</taxon>
    </lineage>
</organism>
<dbReference type="GeneID" id="69034471"/>
<dbReference type="Proteomes" id="UP000001631">
    <property type="component" value="Unassembled WGS sequence"/>
</dbReference>
<evidence type="ECO:0000256" key="3">
    <source>
        <dbReference type="ARBA" id="ARBA00024226"/>
    </source>
</evidence>
<evidence type="ECO:0000259" key="7">
    <source>
        <dbReference type="Pfam" id="PF00171"/>
    </source>
</evidence>
<dbReference type="AlphaFoldDB" id="C0NEY8"/>
<dbReference type="Gene3D" id="3.40.605.10">
    <property type="entry name" value="Aldehyde Dehydrogenase, Chain A, domain 1"/>
    <property type="match status" value="1"/>
</dbReference>
<proteinExistence type="inferred from homology"/>
<evidence type="ECO:0000313" key="8">
    <source>
        <dbReference type="EMBL" id="EEH09809.1"/>
    </source>
</evidence>
<dbReference type="InterPro" id="IPR016162">
    <property type="entry name" value="Ald_DH_N"/>
</dbReference>
<evidence type="ECO:0000256" key="4">
    <source>
        <dbReference type="ARBA" id="ARBA00049194"/>
    </source>
</evidence>
<evidence type="ECO:0000256" key="1">
    <source>
        <dbReference type="ARBA" id="ARBA00009986"/>
    </source>
</evidence>
<feature type="active site" evidence="5">
    <location>
        <position position="222"/>
    </location>
</feature>
<dbReference type="SUPFAM" id="SSF53720">
    <property type="entry name" value="ALDH-like"/>
    <property type="match status" value="1"/>
</dbReference>
<dbReference type="HOGENOM" id="CLU_005391_0_0_1"/>
<dbReference type="InterPro" id="IPR015590">
    <property type="entry name" value="Aldehyde_DH_dom"/>
</dbReference>
<dbReference type="Pfam" id="PF00171">
    <property type="entry name" value="Aldedh"/>
    <property type="match status" value="1"/>
</dbReference>
<dbReference type="STRING" id="447093.C0NEY8"/>
<dbReference type="EC" id="1.2.1.3" evidence="3"/>
<protein>
    <recommendedName>
        <fullName evidence="3">aldehyde dehydrogenase (NAD(+))</fullName>
        <ecNumber evidence="3">1.2.1.3</ecNumber>
    </recommendedName>
</protein>
<dbReference type="CDD" id="cd07106">
    <property type="entry name" value="ALDH_AldA-AAD23400"/>
    <property type="match status" value="1"/>
</dbReference>
<evidence type="ECO:0000313" key="9">
    <source>
        <dbReference type="Proteomes" id="UP000001631"/>
    </source>
</evidence>